<keyword evidence="2" id="KW-1185">Reference proteome</keyword>
<sequence length="60" mass="6953">MPRRPRTPPPPAPFAERVRIETEPAYRARYYPGLDAAIAQRGRWRSAEVEALVRRLRSPP</sequence>
<proteinExistence type="predicted"/>
<reference evidence="1 2" key="1">
    <citation type="submission" date="2019-08" db="EMBL/GenBank/DDBJ databases">
        <title>Draft genome for granaticin producer strain Streptomyces parvus C05.</title>
        <authorList>
            <person name="Gonzalez-Pimentel J.L."/>
        </authorList>
    </citation>
    <scope>NUCLEOTIDE SEQUENCE [LARGE SCALE GENOMIC DNA]</scope>
    <source>
        <strain evidence="1 2">C05</strain>
    </source>
</reference>
<protein>
    <submittedName>
        <fullName evidence="1">Uncharacterized protein</fullName>
    </submittedName>
</protein>
<dbReference type="AlphaFoldDB" id="A0A5D4JFD0"/>
<organism evidence="1 2">
    <name type="scientific">Streptomyces parvus</name>
    <dbReference type="NCBI Taxonomy" id="66428"/>
    <lineage>
        <taxon>Bacteria</taxon>
        <taxon>Bacillati</taxon>
        <taxon>Actinomycetota</taxon>
        <taxon>Actinomycetes</taxon>
        <taxon>Kitasatosporales</taxon>
        <taxon>Streptomycetaceae</taxon>
        <taxon>Streptomyces</taxon>
    </lineage>
</organism>
<evidence type="ECO:0000313" key="1">
    <source>
        <dbReference type="EMBL" id="TYR63514.1"/>
    </source>
</evidence>
<dbReference type="EMBL" id="VSZQ01000079">
    <property type="protein sequence ID" value="TYR63514.1"/>
    <property type="molecule type" value="Genomic_DNA"/>
</dbReference>
<comment type="caution">
    <text evidence="1">The sequence shown here is derived from an EMBL/GenBank/DDBJ whole genome shotgun (WGS) entry which is preliminary data.</text>
</comment>
<evidence type="ECO:0000313" key="2">
    <source>
        <dbReference type="Proteomes" id="UP000323242"/>
    </source>
</evidence>
<name>A0A5D4JFD0_9ACTN</name>
<gene>
    <name evidence="1" type="ORF">FY004_16530</name>
</gene>
<accession>A0A5D4JFD0</accession>
<dbReference type="Proteomes" id="UP000323242">
    <property type="component" value="Unassembled WGS sequence"/>
</dbReference>